<comment type="caution">
    <text evidence="2">The sequence shown here is derived from an EMBL/GenBank/DDBJ whole genome shotgun (WGS) entry which is preliminary data.</text>
</comment>
<evidence type="ECO:0000256" key="1">
    <source>
        <dbReference type="SAM" id="MobiDB-lite"/>
    </source>
</evidence>
<protein>
    <submittedName>
        <fullName evidence="2">Uncharacterized protein</fullName>
    </submittedName>
</protein>
<accession>A0AAN8SA36</accession>
<reference evidence="2 3" key="1">
    <citation type="submission" date="2023-10" db="EMBL/GenBank/DDBJ databases">
        <title>Genomes of two closely related lineages of the louse Polyplax serrata with different host specificities.</title>
        <authorList>
            <person name="Martinu J."/>
            <person name="Tarabai H."/>
            <person name="Stefka J."/>
            <person name="Hypsa V."/>
        </authorList>
    </citation>
    <scope>NUCLEOTIDE SEQUENCE [LARGE SCALE GENOMIC DNA]</scope>
    <source>
        <strain evidence="2">HR10_N</strain>
    </source>
</reference>
<proteinExistence type="predicted"/>
<dbReference type="Proteomes" id="UP001372834">
    <property type="component" value="Unassembled WGS sequence"/>
</dbReference>
<feature type="region of interest" description="Disordered" evidence="1">
    <location>
        <begin position="64"/>
        <end position="97"/>
    </location>
</feature>
<sequence>MSPCNFTSLQNVNGSNGFFEMNYRSTLYFLKVDRDRDRSNISTAVNSGHLYESVCVPDLNDLLGNYQSPEGKPHKTTSSTSSTPGSHTSHYHLPDEVRQKPKYWAKISA</sequence>
<evidence type="ECO:0000313" key="3">
    <source>
        <dbReference type="Proteomes" id="UP001372834"/>
    </source>
</evidence>
<feature type="compositionally biased region" description="Low complexity" evidence="1">
    <location>
        <begin position="76"/>
        <end position="88"/>
    </location>
</feature>
<dbReference type="EMBL" id="JAWJWE010000003">
    <property type="protein sequence ID" value="KAK6638716.1"/>
    <property type="molecule type" value="Genomic_DNA"/>
</dbReference>
<evidence type="ECO:0000313" key="2">
    <source>
        <dbReference type="EMBL" id="KAK6638716.1"/>
    </source>
</evidence>
<organism evidence="2 3">
    <name type="scientific">Polyplax serrata</name>
    <name type="common">Common mouse louse</name>
    <dbReference type="NCBI Taxonomy" id="468196"/>
    <lineage>
        <taxon>Eukaryota</taxon>
        <taxon>Metazoa</taxon>
        <taxon>Ecdysozoa</taxon>
        <taxon>Arthropoda</taxon>
        <taxon>Hexapoda</taxon>
        <taxon>Insecta</taxon>
        <taxon>Pterygota</taxon>
        <taxon>Neoptera</taxon>
        <taxon>Paraneoptera</taxon>
        <taxon>Psocodea</taxon>
        <taxon>Troctomorpha</taxon>
        <taxon>Phthiraptera</taxon>
        <taxon>Anoplura</taxon>
        <taxon>Polyplacidae</taxon>
        <taxon>Polyplax</taxon>
    </lineage>
</organism>
<gene>
    <name evidence="2" type="ORF">RUM43_006983</name>
</gene>
<dbReference type="AlphaFoldDB" id="A0AAN8SA36"/>
<name>A0AAN8SA36_POLSC</name>